<feature type="region of interest" description="Disordered" evidence="1">
    <location>
        <begin position="2377"/>
        <end position="2420"/>
    </location>
</feature>
<feature type="compositionally biased region" description="Low complexity" evidence="1">
    <location>
        <begin position="2019"/>
        <end position="2034"/>
    </location>
</feature>
<feature type="region of interest" description="Disordered" evidence="1">
    <location>
        <begin position="529"/>
        <end position="577"/>
    </location>
</feature>
<name>A0A5N4C7P9_CAMDR</name>
<dbReference type="Proteomes" id="UP000299084">
    <property type="component" value="Unassembled WGS sequence"/>
</dbReference>
<feature type="region of interest" description="Disordered" evidence="1">
    <location>
        <begin position="889"/>
        <end position="987"/>
    </location>
</feature>
<feature type="region of interest" description="Disordered" evidence="1">
    <location>
        <begin position="1007"/>
        <end position="1066"/>
    </location>
</feature>
<feature type="region of interest" description="Disordered" evidence="1">
    <location>
        <begin position="3625"/>
        <end position="3655"/>
    </location>
</feature>
<evidence type="ECO:0000256" key="1">
    <source>
        <dbReference type="SAM" id="MobiDB-lite"/>
    </source>
</evidence>
<feature type="region of interest" description="Disordered" evidence="1">
    <location>
        <begin position="2433"/>
        <end position="2468"/>
    </location>
</feature>
<feature type="compositionally biased region" description="Basic residues" evidence="1">
    <location>
        <begin position="2755"/>
        <end position="2767"/>
    </location>
</feature>
<feature type="compositionally biased region" description="Basic residues" evidence="1">
    <location>
        <begin position="2231"/>
        <end position="2243"/>
    </location>
</feature>
<feature type="compositionally biased region" description="Basic and acidic residues" evidence="1">
    <location>
        <begin position="380"/>
        <end position="397"/>
    </location>
</feature>
<feature type="region of interest" description="Disordered" evidence="1">
    <location>
        <begin position="130"/>
        <end position="184"/>
    </location>
</feature>
<feature type="region of interest" description="Disordered" evidence="1">
    <location>
        <begin position="3737"/>
        <end position="3760"/>
    </location>
</feature>
<feature type="compositionally biased region" description="Polar residues" evidence="1">
    <location>
        <begin position="1328"/>
        <end position="1340"/>
    </location>
</feature>
<feature type="region of interest" description="Disordered" evidence="1">
    <location>
        <begin position="1934"/>
        <end position="2094"/>
    </location>
</feature>
<feature type="region of interest" description="Disordered" evidence="1">
    <location>
        <begin position="1665"/>
        <end position="1708"/>
    </location>
</feature>
<feature type="compositionally biased region" description="Low complexity" evidence="1">
    <location>
        <begin position="1696"/>
        <end position="1707"/>
    </location>
</feature>
<feature type="region of interest" description="Disordered" evidence="1">
    <location>
        <begin position="1240"/>
        <end position="1340"/>
    </location>
</feature>
<keyword evidence="3" id="KW-1185">Reference proteome</keyword>
<feature type="region of interest" description="Disordered" evidence="1">
    <location>
        <begin position="3261"/>
        <end position="3297"/>
    </location>
</feature>
<feature type="region of interest" description="Disordered" evidence="1">
    <location>
        <begin position="449"/>
        <end position="472"/>
    </location>
</feature>
<feature type="region of interest" description="Disordered" evidence="1">
    <location>
        <begin position="4032"/>
        <end position="4053"/>
    </location>
</feature>
<feature type="region of interest" description="Disordered" evidence="1">
    <location>
        <begin position="3556"/>
        <end position="3591"/>
    </location>
</feature>
<feature type="compositionally biased region" description="Low complexity" evidence="1">
    <location>
        <begin position="563"/>
        <end position="574"/>
    </location>
</feature>
<feature type="compositionally biased region" description="Pro residues" evidence="1">
    <location>
        <begin position="325"/>
        <end position="338"/>
    </location>
</feature>
<organism evidence="2 3">
    <name type="scientific">Camelus dromedarius</name>
    <name type="common">Dromedary</name>
    <name type="synonym">Arabian camel</name>
    <dbReference type="NCBI Taxonomy" id="9838"/>
    <lineage>
        <taxon>Eukaryota</taxon>
        <taxon>Metazoa</taxon>
        <taxon>Chordata</taxon>
        <taxon>Craniata</taxon>
        <taxon>Vertebrata</taxon>
        <taxon>Euteleostomi</taxon>
        <taxon>Mammalia</taxon>
        <taxon>Eutheria</taxon>
        <taxon>Laurasiatheria</taxon>
        <taxon>Artiodactyla</taxon>
        <taxon>Tylopoda</taxon>
        <taxon>Camelidae</taxon>
        <taxon>Camelus</taxon>
    </lineage>
</organism>
<feature type="region of interest" description="Disordered" evidence="1">
    <location>
        <begin position="1520"/>
        <end position="1647"/>
    </location>
</feature>
<feature type="region of interest" description="Disordered" evidence="1">
    <location>
        <begin position="196"/>
        <end position="229"/>
    </location>
</feature>
<feature type="compositionally biased region" description="Basic and acidic residues" evidence="1">
    <location>
        <begin position="1752"/>
        <end position="1761"/>
    </location>
</feature>
<feature type="compositionally biased region" description="Basic and acidic residues" evidence="1">
    <location>
        <begin position="2261"/>
        <end position="2272"/>
    </location>
</feature>
<feature type="compositionally biased region" description="Pro residues" evidence="1">
    <location>
        <begin position="3931"/>
        <end position="3945"/>
    </location>
</feature>
<evidence type="ECO:0000313" key="3">
    <source>
        <dbReference type="Proteomes" id="UP000299084"/>
    </source>
</evidence>
<comment type="caution">
    <text evidence="2">The sequence shown here is derived from an EMBL/GenBank/DDBJ whole genome shotgun (WGS) entry which is preliminary data.</text>
</comment>
<feature type="compositionally biased region" description="Basic and acidic residues" evidence="1">
    <location>
        <begin position="4408"/>
        <end position="4420"/>
    </location>
</feature>
<dbReference type="EMBL" id="JWIN03000033">
    <property type="protein sequence ID" value="KAB1254880.1"/>
    <property type="molecule type" value="Genomic_DNA"/>
</dbReference>
<feature type="region of interest" description="Disordered" evidence="1">
    <location>
        <begin position="4362"/>
        <end position="4428"/>
    </location>
</feature>
<feature type="compositionally biased region" description="Low complexity" evidence="1">
    <location>
        <begin position="449"/>
        <end position="461"/>
    </location>
</feature>
<feature type="compositionally biased region" description="Gly residues" evidence="1">
    <location>
        <begin position="4392"/>
        <end position="4407"/>
    </location>
</feature>
<feature type="region of interest" description="Disordered" evidence="1">
    <location>
        <begin position="2720"/>
        <end position="2789"/>
    </location>
</feature>
<feature type="region of interest" description="Disordered" evidence="1">
    <location>
        <begin position="3353"/>
        <end position="3372"/>
    </location>
</feature>
<feature type="region of interest" description="Disordered" evidence="1">
    <location>
        <begin position="4237"/>
        <end position="4257"/>
    </location>
</feature>
<feature type="compositionally biased region" description="Low complexity" evidence="1">
    <location>
        <begin position="4243"/>
        <end position="4254"/>
    </location>
</feature>
<feature type="region of interest" description="Disordered" evidence="1">
    <location>
        <begin position="2125"/>
        <end position="2272"/>
    </location>
</feature>
<evidence type="ECO:0000313" key="2">
    <source>
        <dbReference type="EMBL" id="KAB1254880.1"/>
    </source>
</evidence>
<proteinExistence type="predicted"/>
<feature type="compositionally biased region" description="Polar residues" evidence="1">
    <location>
        <begin position="3556"/>
        <end position="3570"/>
    </location>
</feature>
<feature type="region of interest" description="Disordered" evidence="1">
    <location>
        <begin position="797"/>
        <end position="825"/>
    </location>
</feature>
<feature type="compositionally biased region" description="Polar residues" evidence="1">
    <location>
        <begin position="2540"/>
        <end position="2555"/>
    </location>
</feature>
<feature type="compositionally biased region" description="Low complexity" evidence="1">
    <location>
        <begin position="2141"/>
        <end position="2152"/>
    </location>
</feature>
<gene>
    <name evidence="2" type="ORF">Cadr_000028678</name>
</gene>
<accession>A0A5N4C7P9</accession>
<feature type="compositionally biased region" description="Basic and acidic residues" evidence="1">
    <location>
        <begin position="954"/>
        <end position="965"/>
    </location>
</feature>
<reference evidence="2 3" key="1">
    <citation type="journal article" date="2019" name="Mol. Ecol. Resour.">
        <title>Improving Illumina assemblies with Hi-C and long reads: an example with the North African dromedary.</title>
        <authorList>
            <person name="Elbers J.P."/>
            <person name="Rogers M.F."/>
            <person name="Perelman P.L."/>
            <person name="Proskuryakova A.A."/>
            <person name="Serdyukova N.A."/>
            <person name="Johnson W.E."/>
            <person name="Horin P."/>
            <person name="Corander J."/>
            <person name="Murphy D."/>
            <person name="Burger P.A."/>
        </authorList>
    </citation>
    <scope>NUCLEOTIDE SEQUENCE [LARGE SCALE GENOMIC DNA]</scope>
    <source>
        <strain evidence="2">Drom800</strain>
        <tissue evidence="2">Blood</tissue>
    </source>
</reference>
<feature type="compositionally biased region" description="Gly residues" evidence="1">
    <location>
        <begin position="1541"/>
        <end position="1551"/>
    </location>
</feature>
<feature type="region of interest" description="Disordered" evidence="1">
    <location>
        <begin position="616"/>
        <end position="661"/>
    </location>
</feature>
<feature type="region of interest" description="Disordered" evidence="1">
    <location>
        <begin position="1751"/>
        <end position="1775"/>
    </location>
</feature>
<feature type="region of interest" description="Disordered" evidence="1">
    <location>
        <begin position="296"/>
        <end position="427"/>
    </location>
</feature>
<protein>
    <submittedName>
        <fullName evidence="2">Uncharacterized protein</fullName>
    </submittedName>
</protein>
<feature type="compositionally biased region" description="Basic and acidic residues" evidence="1">
    <location>
        <begin position="1966"/>
        <end position="1978"/>
    </location>
</feature>
<feature type="compositionally biased region" description="Basic and acidic residues" evidence="1">
    <location>
        <begin position="2125"/>
        <end position="2135"/>
    </location>
</feature>
<feature type="region of interest" description="Disordered" evidence="1">
    <location>
        <begin position="3022"/>
        <end position="3131"/>
    </location>
</feature>
<sequence length="4446" mass="469062">MVSVPASCLLSYTAPIHPPAPLPGPHLQTRMCDLCSQGEGFKAVTHWPSLSRQVMATCLSPRPAQLRGPGLPVAPLPPRPLLPCGPTISALHVAPSVTALRARCNLHRACPGTYSVNRLKDTGRQDYDCSPFTDKNLSSGDLGPPRPTVEPDLLSSCSAHGGGGGGLSPAAAAPGKWPGEPSPQLSVHLLTLQGSESRGQRGGGADNRATGHWCPSPPKDHTDGISGVRSSHVKMRRYWVWNRRQAPGEAAVGVSGRNRSPWLTEDVCFPGTEGVACSTAAQGPSTVSRRVRTAQLTARKGGVQGAHPGGLDQRRELWGRNGPHPSRPFPPGPAPGPHPASWRLHGLLCQGETDAEELTRRRKEKDRGETGQRRGQTPRMRGEDRQVPWRRAEKESPGRVTGRQRKETKGRQGDVCPGRLSVSPPPPCTATPTSFWIFLFVHLPRGSSCSSRASGAGSPPGQNLPQDEGTGGQITELIRPSRRALSQVLTCLLTSVSRPVPLTALAPVCLGGGVSRLACTGQAVNLDRDIQPRGVSPGTGHEPGWRTSEAQEEGELAERADGAAEPAGHAARPGSQAPRFLREADASREQPTSGARGGALLTPAQHSLLAASLSLEEGPRSRAGERALPLLCPPPGSISPCKSRGSHQQPQLTREEAGCTGGVSVNRGTEGGDSGHGVWCPVCAGLGWDCSGGRGRPIPSCRFSNSPATSGPRLLSRTAAAECPGFWVRRTLGLPGLILSHCSSRVPFLPLLHTERYLSGSDLGGPQPKEALWRFPPDPAHSQAKAPLMLPSPTRLHLPPQGHPSPPLHPMSRAPAVPRSAPGPGREVQCLVEAHAWKTGTRSQMGQAGTEVKWEETGKQQTPSDQPSICFASRQHQHPVGGPGWLRLTATGPGLGTRSRDPALSGTGAGGEVTLGRVGERSGGMPADGSISGGRTDIQVLAQDPRAETPPPPRAERGSEEERRTRPGKPRKPSSPAVLASQPLKPIRWSPRSGDVILFSFRREGAEPGWSSADLTGSAPRPARFLPCQPSSNPGPAEASRQPAESCRAGGGREEGGARRLSPAAGSLGASSAASMFILPRPLASCQEPVSWNPGLSLPFPTASPEMFLCSAKHQVPQRNFLSDQCCREEWRADRSCPLFLSHNSKPQGQTALLQGGPFTPHILRRTKSARGLLLASFQSLHWATPVCTSPHGLERWGPRLGENTAFPHPSWRSQNSPSRSKTLTPQGLLLWTWLLGTAPGPGAERSTPSTGPRELGARPTADAGLNARPSWPFLSPWLRGQDVSGEDRSEDEGEATGRKDDQEWNFCFGSLSPGPGALARTAPGPTDTRSSRTGLHTGNQWPSRPMYSEHHTSQASFLPVSNSARMKLKQTVFSQAPRLLAPILSAEGRGRLAGRQSPSSGWLLQEGVEGGGWGNLWQVGCSPAWGPGKLGAVYALHAKQTQDREKHLRTGERGLCASARSRFVQGSANVAWCVGCAGTYLRVGTAPAGEGISRIATKMLYQGPPVLLSWGPQGVFLPGQKDGFAAPPLHPQEACEEGGKGGMDSKGGLGLSRSCHPAPGGSSPIVRPEPLSPAEARLGQRLQDRASPGTVPSRPRTAEPESHSPFCAPLPTPAGGGAPAQMSAASPEKQSPPMGPKPPSTSPRSPLPLHLWVFGLHGAGPIELPRAGLNSNPSRRGSRGTLEEEGLRGARSRRGGSSPGLRPPGGSCWRLFLPLHGRHTCMDQDGASGHISVEGASALLHCPSLLRSTNKKFETPKEGADGPSQGPRATRRTACAWRPASAIRAGGTLRTDALSSPPAQQLPPNLQREALSTRSHVTSRLVSPQIVGRLLSVCALAFLPERKAGCCALCGVYRRQGVGLLSPGDPEGLGQPRANDSVSNLLVWAALCPCPPCPEGNHDKSYICCESLLSLERPRPSIQTVNPELLTHFVRHPPPLPLPLPKTLGGLQTGRGRGWEQGRLGPWTLEEKNSESDEDQHGPSLRTPALTPDPGPPPQEGSSPWGGAPSEEGDKEPSSPFLPSLRLDPPLEPSSSSDGTAAASHRLGQSCAGTRAGGAEVGKTQHWPRRRHGPAAWLQRSRKSPGEGVGSSRCTSEGKEALEGWAAGWCAGGCFTVVRGSFASAVEETKAQRRDLTKPTEGGPRPQAAAQMQSPPQAPAEEEDTGPQRGPKGDGIAQALSHWPSPLWLPHSRWSPTTTRFPEKVQGHNGPNRRPCPWNRWEGPSEPEEDGHKGRERKKSGGRRRGGGGEEEGGGGEEGEEGEKEGGGEGERPWGLEDGCLPGLCLHWRSLESLGGGAWVAVQRKPWCQQEGGEGRGPLLSPLQMPLPEHARPPAQPLMQLTERGHESCTASRLSPLPRVVWWVWRAWAGGCLTLGLWPPEGSSGPERPPLRVSSKGEPGSTGESEMLGRGARGGAYRSPKAHRTPWRAILPLRTEHETEGGTALRSKPLGPRTVHTRAPSSGECAVCGQGRPRPQRPLTLPCPHPADPALSCGLCPQPGPHGLALPQQPWAPGPGLCVFSAQPPSPQSPTARQEGLLCSDRPQGTRTGICDSSQPASPTHHLGPETPPRIKQPSRHPGLAWAWACGAGSCWERLGRGQELLGREGLSDSLPPGRPCKDRPAWLPVKASQTVLPSLPPQGSRAGGRLHSLGFYVDRTMNVHTCAGISADGHTCIQTLATSQPRGLATCRSSHLDVHCDTCTPLLADCPRAGLGHPELCPGPSLRLRFPPSSKAPAQGGAKTQPRVLPGGGTVSSLPALRHRSSCSQRGHHPPPPTPSSPQAPSSTWRAEPQTGQSRTVSCVRACTAPAVGHYPFLQTRGHDQQTSQVGARAHGVWGWGLQAVTRVVRACGSTWGEVESASRWSVFTSRLVSGSAAWPRGEDVSMKWGHHRPPQQGCSENWPSGRVRVTGVWLTETRGAANTLQSTGCPTRRVTQPERQMVQRMRTPARSWPSSCQVTVHLSLRKFSQVVTLCRPAGEQGAVRGARVAVGPGGAGEGSRVRSWVPEASDGVEKDCLASRSPSKLSISRAPSFHASHSARRHGTPFRTPLPRPRGRRAGHLLSPCFSLQPLGQLGTEAPPRTSGPGKSPALGPDAQHACGFSDGGEDSEPGRAGPAQRLSHVSPNRWRKWGGPRGHALSRQAGLCGPGRGRLHHHPHPHKLIALLIRRAGRGGAVWHGSLGEGESRATAGALGPEAGDFWLRTSDGPVPTARGSVLGRIQRQTRGSVLGRIQRQTRGSVLGRIQRQSAVADPALLADRLHHSVTPTVPFKAPAGSTATRRQRGGRVSSSGKALGRRRRPPGLGGGGCACCAGAWAAPGAGSRRPASLGHAVCLGQTGSDTADIWRELRAEMAVHTSTPGVLTAHPPGEPSTRLPSGSGRAAGTGALGRAGPPCLDPAACWSFSEGQRDVGTAASPGRKAARGAQPCAQTQPGPERGAPWVWAPGPPPQALCSLTDCVPTMQRRQEGPKFQDWGLRWALPSEFHRGCSRLAPGSVVSAVSGELQALLPPLQSSLVPAFPSGSPPALAQGAPVSSVVCPPCLRAPEQRGSWCLRAPCSSCASQRGQESGGQYDQYGTSVGAPISQPPPTPGPARFLSWSHPISGPSRSFLLASERPLAPGNSLALRRGLEAPARPHSVQDSSHPGRQEIRPLSRGNVTPPVMEGVRVVGGPDGTGRALPFQRGAEGGKAFPAPPAALWKPAEGPNAPRAPELRCLPRAPLPPPPLPQFTATAGLDSGRDGHVGSGVGDRNSQAVRVSGERAPWGDGARLGRVQGLEGSGGPPLLSLPRLVQTTPWPQEGSLSPFQVGADVRALLPQGQPLARWVRGAGTGRCCWGGGGRQLPPQRGEQRLGSWLRGPDSSHTHTLPNIFPKTVPLPPVHPPTRAGSCQVLGQAEPGEHEIPHRVGADNVPSKASHPCPCRDHPVASQRMYQSVDGSLTPPPPPASIPRPPPAAELALDSSSFLQEFVTLWVRTAGKEAAATWCSKCDRRIQVPEAPRGGDLGEKSPLRCDVKRRSHVIPCGVCATRRAAGASEVGLRQRVSAAPPGERATREGRGIQAQRPRTFCEDYPREGPGAPGRVRGRTRALSIGKTRKSSTDLHPLRRSAQAFKAECRPVWAAATRWCRAAGGREGWPAAPTLAPLPAGQAGRRARGGWAVDCGGRSGQAALCSPLSFVSRRDWAVGSGSESSLRREGQCGGRGPGGDLRVYPWGLRDRGTGPQLLFLYLTSFLGTKPILGGKPNPGCLPLPQNHHTPPTSPPHTSARGAPHGALLHVKGGRTPGAHACAYPLDLGWEARFRVTHSAWGGGHGGGEAESLSSALRAGRLGVRMFWGRPSQQLGRGAFGLGLCRSAKGQGVCCFENRSLKKTGELAGDGSTQVPRWKQGTGTCRPRAVGETAPGGSPGGRGGDSAAGGGGREGRAPTEGRERGAGSLGAGQRLSVTYKHKLPTILINRN</sequence>
<feature type="compositionally biased region" description="Acidic residues" evidence="1">
    <location>
        <begin position="2246"/>
        <end position="2260"/>
    </location>
</feature>
<feature type="region of interest" description="Disordered" evidence="1">
    <location>
        <begin position="3892"/>
        <end position="3946"/>
    </location>
</feature>
<feature type="region of interest" description="Disordered" evidence="1">
    <location>
        <begin position="3405"/>
        <end position="3430"/>
    </location>
</feature>
<feature type="region of interest" description="Disordered" evidence="1">
    <location>
        <begin position="2520"/>
        <end position="2573"/>
    </location>
</feature>